<dbReference type="PANTHER" id="PTHR35526">
    <property type="entry name" value="ANTI-SIGMA-F FACTOR RSBW-RELATED"/>
    <property type="match status" value="1"/>
</dbReference>
<dbReference type="GO" id="GO:0005524">
    <property type="term" value="F:ATP binding"/>
    <property type="evidence" value="ECO:0007669"/>
    <property type="project" value="UniProtKB-KW"/>
</dbReference>
<dbReference type="AlphaFoldDB" id="A0A931ABV0"/>
<dbReference type="InterPro" id="IPR036890">
    <property type="entry name" value="HATPase_C_sf"/>
</dbReference>
<feature type="domain" description="Histidine kinase/HSP90-like ATPase" evidence="2">
    <location>
        <begin position="33"/>
        <end position="137"/>
    </location>
</feature>
<accession>A0A931ABV0</accession>
<keyword evidence="3" id="KW-0547">Nucleotide-binding</keyword>
<dbReference type="Pfam" id="PF13581">
    <property type="entry name" value="HATPase_c_2"/>
    <property type="match status" value="1"/>
</dbReference>
<evidence type="ECO:0000313" key="3">
    <source>
        <dbReference type="EMBL" id="MBF8186467.1"/>
    </source>
</evidence>
<dbReference type="GO" id="GO:0004674">
    <property type="term" value="F:protein serine/threonine kinase activity"/>
    <property type="evidence" value="ECO:0007669"/>
    <property type="project" value="UniProtKB-KW"/>
</dbReference>
<protein>
    <submittedName>
        <fullName evidence="3">ATP-binding protein</fullName>
    </submittedName>
</protein>
<dbReference type="RefSeq" id="WP_195895443.1">
    <property type="nucleotide sequence ID" value="NZ_JADOGI010000028.1"/>
</dbReference>
<dbReference type="EMBL" id="JADOGI010000028">
    <property type="protein sequence ID" value="MBF8186467.1"/>
    <property type="molecule type" value="Genomic_DNA"/>
</dbReference>
<dbReference type="InterPro" id="IPR050267">
    <property type="entry name" value="Anti-sigma-factor_SerPK"/>
</dbReference>
<gene>
    <name evidence="3" type="ORF">ITP53_12095</name>
</gene>
<name>A0A931ABV0_9ACTN</name>
<dbReference type="InterPro" id="IPR003594">
    <property type="entry name" value="HATPase_dom"/>
</dbReference>
<keyword evidence="4" id="KW-1185">Reference proteome</keyword>
<dbReference type="PANTHER" id="PTHR35526:SF3">
    <property type="entry name" value="ANTI-SIGMA-F FACTOR RSBW"/>
    <property type="match status" value="1"/>
</dbReference>
<evidence type="ECO:0000259" key="2">
    <source>
        <dbReference type="Pfam" id="PF13581"/>
    </source>
</evidence>
<sequence>MIQLTGLTKRHGEVLAVDDLTFTVRPGLVTGFPGLARSVSVARHCVRSVLAAAGHQNVDGALLVVSELVGNAVVHTVSGLAGGLVTVDIREIGQNMARIDVIDQGASTAPQVCESSDTASSGRGLRLVEETAVRWGVRDDSLGGKAVWAEVLTTEDTPVALIDASIWAVEEDAKA</sequence>
<comment type="caution">
    <text evidence="3">The sequence shown here is derived from an EMBL/GenBank/DDBJ whole genome shotgun (WGS) entry which is preliminary data.</text>
</comment>
<dbReference type="SUPFAM" id="SSF55874">
    <property type="entry name" value="ATPase domain of HSP90 chaperone/DNA topoisomerase II/histidine kinase"/>
    <property type="match status" value="1"/>
</dbReference>
<evidence type="ECO:0000256" key="1">
    <source>
        <dbReference type="ARBA" id="ARBA00022527"/>
    </source>
</evidence>
<evidence type="ECO:0000313" key="4">
    <source>
        <dbReference type="Proteomes" id="UP000605361"/>
    </source>
</evidence>
<dbReference type="CDD" id="cd16936">
    <property type="entry name" value="HATPase_RsbW-like"/>
    <property type="match status" value="1"/>
</dbReference>
<keyword evidence="1" id="KW-0418">Kinase</keyword>
<reference evidence="3" key="1">
    <citation type="submission" date="2020-11" db="EMBL/GenBank/DDBJ databases">
        <title>Whole-genome analyses of Nonomuraea sp. K274.</title>
        <authorList>
            <person name="Veyisoglu A."/>
        </authorList>
    </citation>
    <scope>NUCLEOTIDE SEQUENCE</scope>
    <source>
        <strain evidence="3">K274</strain>
    </source>
</reference>
<proteinExistence type="predicted"/>
<organism evidence="3 4">
    <name type="scientific">Nonomuraea cypriaca</name>
    <dbReference type="NCBI Taxonomy" id="1187855"/>
    <lineage>
        <taxon>Bacteria</taxon>
        <taxon>Bacillati</taxon>
        <taxon>Actinomycetota</taxon>
        <taxon>Actinomycetes</taxon>
        <taxon>Streptosporangiales</taxon>
        <taxon>Streptosporangiaceae</taxon>
        <taxon>Nonomuraea</taxon>
    </lineage>
</organism>
<dbReference type="Gene3D" id="3.30.565.10">
    <property type="entry name" value="Histidine kinase-like ATPase, C-terminal domain"/>
    <property type="match status" value="1"/>
</dbReference>
<keyword evidence="1" id="KW-0723">Serine/threonine-protein kinase</keyword>
<dbReference type="Proteomes" id="UP000605361">
    <property type="component" value="Unassembled WGS sequence"/>
</dbReference>
<keyword evidence="3" id="KW-0067">ATP-binding</keyword>
<keyword evidence="1" id="KW-0808">Transferase</keyword>